<dbReference type="InterPro" id="IPR013766">
    <property type="entry name" value="Thioredoxin_domain"/>
</dbReference>
<dbReference type="InterPro" id="IPR036249">
    <property type="entry name" value="Thioredoxin-like_sf"/>
</dbReference>
<name>A0AAP2GGB0_9BACT</name>
<sequence length="211" mass="23453">MRKVLVGLLLLAVSGSVALLFWSQELKYVMPTPVPAHFVSPAVNRPVDLTLLDGYQPGKPVYIHFFNPDCPCSRFNLKHFHALANQFGNRVQVFAVIPAYADPGRAREMIGTDNDSVVILQDHADSLASICGVYATPQAVVIDAQRRLYYRGNYNKSRYCTTKDSNYAERALRALVAGQAAPQFGPWATQPYGCELPDAEDRSNAFVNLFR</sequence>
<dbReference type="EMBL" id="JAHESC010000063">
    <property type="protein sequence ID" value="MBT1690364.1"/>
    <property type="molecule type" value="Genomic_DNA"/>
</dbReference>
<reference evidence="2 3" key="1">
    <citation type="submission" date="2021-05" db="EMBL/GenBank/DDBJ databases">
        <title>A Polyphasic approach of four new species of the genus Ohtaekwangia: Ohtaekwangia histidinii sp. nov., Ohtaekwangia cretensis sp. nov., Ohtaekwangia indiensis sp. nov., Ohtaekwangia reichenbachii sp. nov. from diverse environment.</title>
        <authorList>
            <person name="Octaviana S."/>
        </authorList>
    </citation>
    <scope>NUCLEOTIDE SEQUENCE [LARGE SCALE GENOMIC DNA]</scope>
    <source>
        <strain evidence="2 3">PWU37</strain>
    </source>
</reference>
<dbReference type="PROSITE" id="PS51352">
    <property type="entry name" value="THIOREDOXIN_2"/>
    <property type="match status" value="1"/>
</dbReference>
<organism evidence="2 3">
    <name type="scientific">Dawidia soli</name>
    <dbReference type="NCBI Taxonomy" id="2782352"/>
    <lineage>
        <taxon>Bacteria</taxon>
        <taxon>Pseudomonadati</taxon>
        <taxon>Bacteroidota</taxon>
        <taxon>Cytophagia</taxon>
        <taxon>Cytophagales</taxon>
        <taxon>Chryseotaleaceae</taxon>
        <taxon>Dawidia</taxon>
    </lineage>
</organism>
<proteinExistence type="predicted"/>
<comment type="caution">
    <text evidence="2">The sequence shown here is derived from an EMBL/GenBank/DDBJ whole genome shotgun (WGS) entry which is preliminary data.</text>
</comment>
<dbReference type="AlphaFoldDB" id="A0AAP2GGB0"/>
<dbReference type="Pfam" id="PF20029">
    <property type="entry name" value="DUF6436"/>
    <property type="match status" value="1"/>
</dbReference>
<accession>A0AAP2GGB0</accession>
<dbReference type="RefSeq" id="WP_254093583.1">
    <property type="nucleotide sequence ID" value="NZ_JAHESC010000063.1"/>
</dbReference>
<keyword evidence="3" id="KW-1185">Reference proteome</keyword>
<dbReference type="Proteomes" id="UP001319180">
    <property type="component" value="Unassembled WGS sequence"/>
</dbReference>
<gene>
    <name evidence="2" type="ORF">KK078_27610</name>
</gene>
<dbReference type="GO" id="GO:0016491">
    <property type="term" value="F:oxidoreductase activity"/>
    <property type="evidence" value="ECO:0007669"/>
    <property type="project" value="InterPro"/>
</dbReference>
<dbReference type="SUPFAM" id="SSF52833">
    <property type="entry name" value="Thioredoxin-like"/>
    <property type="match status" value="1"/>
</dbReference>
<evidence type="ECO:0000313" key="3">
    <source>
        <dbReference type="Proteomes" id="UP001319180"/>
    </source>
</evidence>
<protein>
    <submittedName>
        <fullName evidence="2">Redoxin domain-containing protein</fullName>
    </submittedName>
</protein>
<dbReference type="Gene3D" id="3.40.30.10">
    <property type="entry name" value="Glutaredoxin"/>
    <property type="match status" value="1"/>
</dbReference>
<feature type="domain" description="Thioredoxin" evidence="1">
    <location>
        <begin position="28"/>
        <end position="177"/>
    </location>
</feature>
<dbReference type="InterPro" id="IPR045494">
    <property type="entry name" value="DUF6436"/>
</dbReference>
<evidence type="ECO:0000313" key="2">
    <source>
        <dbReference type="EMBL" id="MBT1690364.1"/>
    </source>
</evidence>
<evidence type="ECO:0000259" key="1">
    <source>
        <dbReference type="PROSITE" id="PS51352"/>
    </source>
</evidence>